<accession>A0ACC1LCI5</accession>
<keyword evidence="2" id="KW-1185">Reference proteome</keyword>
<dbReference type="Proteomes" id="UP001140096">
    <property type="component" value="Unassembled WGS sequence"/>
</dbReference>
<reference evidence="1" key="1">
    <citation type="submission" date="2022-07" db="EMBL/GenBank/DDBJ databases">
        <title>Phylogenomic reconstructions and comparative analyses of Kickxellomycotina fungi.</title>
        <authorList>
            <person name="Reynolds N.K."/>
            <person name="Stajich J.E."/>
            <person name="Barry K."/>
            <person name="Grigoriev I.V."/>
            <person name="Crous P."/>
            <person name="Smith M.E."/>
        </authorList>
    </citation>
    <scope>NUCLEOTIDE SEQUENCE</scope>
    <source>
        <strain evidence="1">CBS 102833</strain>
    </source>
</reference>
<proteinExistence type="predicted"/>
<comment type="caution">
    <text evidence="1">The sequence shown here is derived from an EMBL/GenBank/DDBJ whole genome shotgun (WGS) entry which is preliminary data.</text>
</comment>
<dbReference type="EMBL" id="JANBUP010001496">
    <property type="protein sequence ID" value="KAJ2805330.1"/>
    <property type="molecule type" value="Genomic_DNA"/>
</dbReference>
<organism evidence="1 2">
    <name type="scientific">Coemansia furcata</name>
    <dbReference type="NCBI Taxonomy" id="417177"/>
    <lineage>
        <taxon>Eukaryota</taxon>
        <taxon>Fungi</taxon>
        <taxon>Fungi incertae sedis</taxon>
        <taxon>Zoopagomycota</taxon>
        <taxon>Kickxellomycotina</taxon>
        <taxon>Kickxellomycetes</taxon>
        <taxon>Kickxellales</taxon>
        <taxon>Kickxellaceae</taxon>
        <taxon>Coemansia</taxon>
    </lineage>
</organism>
<feature type="non-terminal residue" evidence="1">
    <location>
        <position position="252"/>
    </location>
</feature>
<sequence>MVVLVTGTIMALLVLSFSGKDYAWSSLTVLCLLILSIAKVGTFVFIKWKIPAEPVVPVYFSIIYNSSAISAGLHLLPYTLPISIFLTISGFVIAKTRCYHELLWVGRSITTISTRLFMLLDESTSTGKSIGLTIIGSTGMGLCLQPMLLALQTTIQPHDMAMGTMLFVAICMLGGSIGLVVFQTMQQNKLRSIISKLKLQYLQYTELIAKAINNQAVIHTSSMPPMLSKALIDTFVVALQAVFYTSIPFAIM</sequence>
<name>A0ACC1LCI5_9FUNG</name>
<evidence type="ECO:0000313" key="1">
    <source>
        <dbReference type="EMBL" id="KAJ2805330.1"/>
    </source>
</evidence>
<gene>
    <name evidence="1" type="ORF">H4S07_004045</name>
</gene>
<evidence type="ECO:0000313" key="2">
    <source>
        <dbReference type="Proteomes" id="UP001140096"/>
    </source>
</evidence>
<protein>
    <submittedName>
        <fullName evidence="1">Uncharacterized protein</fullName>
    </submittedName>
</protein>